<evidence type="ECO:0000256" key="5">
    <source>
        <dbReference type="ARBA" id="ARBA00022786"/>
    </source>
</evidence>
<feature type="non-terminal residue" evidence="8">
    <location>
        <position position="594"/>
    </location>
</feature>
<feature type="active site" description="Glycyl thioester intermediate" evidence="6">
    <location>
        <position position="562"/>
    </location>
</feature>
<gene>
    <name evidence="8" type="ORF">PGLA2088_LOCUS41154</name>
</gene>
<evidence type="ECO:0000256" key="2">
    <source>
        <dbReference type="ARBA" id="ARBA00004906"/>
    </source>
</evidence>
<dbReference type="FunFam" id="3.30.2410.10:FF:000003">
    <property type="entry name" value="probable E3 ubiquitin-protein ligase HERC4 isoform X1"/>
    <property type="match status" value="1"/>
</dbReference>
<dbReference type="Gene3D" id="3.90.1750.10">
    <property type="entry name" value="Hect, E3 ligase catalytic domains"/>
    <property type="match status" value="1"/>
</dbReference>
<feature type="domain" description="HECT" evidence="7">
    <location>
        <begin position="253"/>
        <end position="594"/>
    </location>
</feature>
<dbReference type="InterPro" id="IPR035983">
    <property type="entry name" value="Hect_E3_ubiquitin_ligase"/>
</dbReference>
<dbReference type="PROSITE" id="PS50237">
    <property type="entry name" value="HECT"/>
    <property type="match status" value="1"/>
</dbReference>
<dbReference type="GO" id="GO:0005737">
    <property type="term" value="C:cytoplasm"/>
    <property type="evidence" value="ECO:0007669"/>
    <property type="project" value="TreeGrafter"/>
</dbReference>
<accession>A0A813L5M0</accession>
<dbReference type="AlphaFoldDB" id="A0A813L5M0"/>
<organism evidence="8 9">
    <name type="scientific">Polarella glacialis</name>
    <name type="common">Dinoflagellate</name>
    <dbReference type="NCBI Taxonomy" id="89957"/>
    <lineage>
        <taxon>Eukaryota</taxon>
        <taxon>Sar</taxon>
        <taxon>Alveolata</taxon>
        <taxon>Dinophyceae</taxon>
        <taxon>Suessiales</taxon>
        <taxon>Suessiaceae</taxon>
        <taxon>Polarella</taxon>
    </lineage>
</organism>
<keyword evidence="4" id="KW-0808">Transferase</keyword>
<comment type="catalytic activity">
    <reaction evidence="1">
        <text>S-ubiquitinyl-[E2 ubiquitin-conjugating enzyme]-L-cysteine + [acceptor protein]-L-lysine = [E2 ubiquitin-conjugating enzyme]-L-cysteine + N(6)-ubiquitinyl-[acceptor protein]-L-lysine.</text>
        <dbReference type="EC" id="2.3.2.26"/>
    </reaction>
</comment>
<dbReference type="EMBL" id="CAJNNW010033744">
    <property type="protein sequence ID" value="CAE8720180.1"/>
    <property type="molecule type" value="Genomic_DNA"/>
</dbReference>
<dbReference type="PANTHER" id="PTHR11254">
    <property type="entry name" value="HECT DOMAIN UBIQUITIN-PROTEIN LIGASE"/>
    <property type="match status" value="1"/>
</dbReference>
<sequence>VLVEDCSEEEVLRSMVRRVRAHCDETVRRAHQMQRLSPEIWEGLMLLQLLWGANEAVAKRLDLSLALQPEWPEPDLGASLSQTLSQLTGFKGTSTASNLLGKFALAPNVRPPVPAFEFHLESLAEELVPPELEFRLFVENACAGPITPAEVLELPLYAARTDYGFEYVLPSKMRSFMANRNLVPVSYTRKVLQVENHHAQVYLQHQVARRVAADLEVLPGHEIHIDPALLFFILKVRRDNILEDTTAALQRATPEDLRRQLKVVFEGEQGVDEGGLAREFFRLLSARVFTAECGLFDPAVAQGARVLWFDSNSACESTDFWLAGVILGLVVYNNMPGLDVRFPPVVFKKVKDEPLGLEDLRNVHPDTYLSLRSLLSWEPENPEISDDEANSIFENTFCLDFLVTFDVNGKKQTRELCEGGKDKAVTYKNREDFVRLYCEWLLTKSVERQFEPFRKGVRRVCDSPLFNALHSAELEMIVCGEQELDFSQLKRNVHYDGFCEDMPYVNAFWQLMLSFDVVQKKRFLSFVTGSDLAPVGGLQELQLVIQRNGGEPTERLPTAHTCFNLLLLPEYGSTSKLERMVNCAMHNAEGFGLE</sequence>
<evidence type="ECO:0000256" key="4">
    <source>
        <dbReference type="ARBA" id="ARBA00022679"/>
    </source>
</evidence>
<dbReference type="GO" id="GO:0006511">
    <property type="term" value="P:ubiquitin-dependent protein catabolic process"/>
    <property type="evidence" value="ECO:0007669"/>
    <property type="project" value="TreeGrafter"/>
</dbReference>
<dbReference type="GO" id="GO:0061630">
    <property type="term" value="F:ubiquitin protein ligase activity"/>
    <property type="evidence" value="ECO:0007669"/>
    <property type="project" value="UniProtKB-EC"/>
</dbReference>
<proteinExistence type="predicted"/>
<evidence type="ECO:0000313" key="9">
    <source>
        <dbReference type="Proteomes" id="UP000626109"/>
    </source>
</evidence>
<dbReference type="CDD" id="cd00078">
    <property type="entry name" value="HECTc"/>
    <property type="match status" value="1"/>
</dbReference>
<evidence type="ECO:0000313" key="8">
    <source>
        <dbReference type="EMBL" id="CAE8720180.1"/>
    </source>
</evidence>
<name>A0A813L5M0_POLGL</name>
<dbReference type="GO" id="GO:0016567">
    <property type="term" value="P:protein ubiquitination"/>
    <property type="evidence" value="ECO:0007669"/>
    <property type="project" value="TreeGrafter"/>
</dbReference>
<dbReference type="InterPro" id="IPR000569">
    <property type="entry name" value="HECT_dom"/>
</dbReference>
<evidence type="ECO:0000256" key="3">
    <source>
        <dbReference type="ARBA" id="ARBA00012485"/>
    </source>
</evidence>
<keyword evidence="5 6" id="KW-0833">Ubl conjugation pathway</keyword>
<dbReference type="Proteomes" id="UP000626109">
    <property type="component" value="Unassembled WGS sequence"/>
</dbReference>
<dbReference type="EC" id="2.3.2.26" evidence="3"/>
<evidence type="ECO:0000259" key="7">
    <source>
        <dbReference type="PROSITE" id="PS50237"/>
    </source>
</evidence>
<dbReference type="Gene3D" id="3.30.2410.10">
    <property type="entry name" value="Hect, E3 ligase catalytic domain"/>
    <property type="match status" value="1"/>
</dbReference>
<evidence type="ECO:0000256" key="1">
    <source>
        <dbReference type="ARBA" id="ARBA00000885"/>
    </source>
</evidence>
<protein>
    <recommendedName>
        <fullName evidence="3">HECT-type E3 ubiquitin transferase</fullName>
        <ecNumber evidence="3">2.3.2.26</ecNumber>
    </recommendedName>
</protein>
<dbReference type="Gene3D" id="3.30.2160.10">
    <property type="entry name" value="Hect, E3 ligase catalytic domain"/>
    <property type="match status" value="1"/>
</dbReference>
<reference evidence="8" key="1">
    <citation type="submission" date="2021-02" db="EMBL/GenBank/DDBJ databases">
        <authorList>
            <person name="Dougan E. K."/>
            <person name="Rhodes N."/>
            <person name="Thang M."/>
            <person name="Chan C."/>
        </authorList>
    </citation>
    <scope>NUCLEOTIDE SEQUENCE</scope>
</reference>
<comment type="pathway">
    <text evidence="2">Protein modification; protein ubiquitination.</text>
</comment>
<dbReference type="SMART" id="SM00119">
    <property type="entry name" value="HECTc"/>
    <property type="match status" value="1"/>
</dbReference>
<dbReference type="Pfam" id="PF00632">
    <property type="entry name" value="HECT"/>
    <property type="match status" value="1"/>
</dbReference>
<dbReference type="PANTHER" id="PTHR11254:SF444">
    <property type="entry name" value="HECT DOMAIN CONTAINING UBIQUITIN LIGASE"/>
    <property type="match status" value="1"/>
</dbReference>
<dbReference type="SUPFAM" id="SSF56204">
    <property type="entry name" value="Hect, E3 ligase catalytic domain"/>
    <property type="match status" value="1"/>
</dbReference>
<comment type="caution">
    <text evidence="8">The sequence shown here is derived from an EMBL/GenBank/DDBJ whole genome shotgun (WGS) entry which is preliminary data.</text>
</comment>
<evidence type="ECO:0000256" key="6">
    <source>
        <dbReference type="PROSITE-ProRule" id="PRU00104"/>
    </source>
</evidence>
<dbReference type="InterPro" id="IPR050409">
    <property type="entry name" value="E3_ubiq-protein_ligase"/>
</dbReference>